<dbReference type="Gene3D" id="3.30.470.20">
    <property type="entry name" value="ATP-grasp fold, B domain"/>
    <property type="match status" value="1"/>
</dbReference>
<dbReference type="Gene3D" id="3.40.50.20">
    <property type="match status" value="1"/>
</dbReference>
<dbReference type="SUPFAM" id="SSF56059">
    <property type="entry name" value="Glutathione synthetase ATP-binding domain-like"/>
    <property type="match status" value="1"/>
</dbReference>
<keyword evidence="1" id="KW-0067">ATP-binding</keyword>
<dbReference type="InterPro" id="IPR011761">
    <property type="entry name" value="ATP-grasp"/>
</dbReference>
<dbReference type="Pfam" id="PF15632">
    <property type="entry name" value="ATPgrasp_Ter"/>
    <property type="match status" value="1"/>
</dbReference>
<gene>
    <name evidence="3" type="ORF">AUR64_11775</name>
</gene>
<dbReference type="GO" id="GO:0005524">
    <property type="term" value="F:ATP binding"/>
    <property type="evidence" value="ECO:0007669"/>
    <property type="project" value="UniProtKB-UniRule"/>
</dbReference>
<dbReference type="STRING" id="1514971.AUR64_11775"/>
<sequence>MSTYGPGAESIVVPAISAPSSVSFVRSLGRQGIRPITVSERKTASGFASRYSAESHVVPSPATDLQGYEDALLSLAERSDVRTLVPMREADVFVLARRREEFAEHVSTLWPTLEQLRTVHDRCRLVEAAADAGVAAPETELLSEIDDWDKDRIVKGRYSVLTHEYEPSVPPRKLLDPGSTTYLHAGTEPDVGAIRGEMRHDPIAQEFAGGEEYALWALYDEGEPVATCQKHQLRGWSYAGGTSVYRRTVRIPELEQAGRALLDELDWHGFASVQFRRDPETEEFTLMEINPRVWVSLPCALRAGADFPLYYWQTATGQPVDIDPENPYEVDVATHLLRGEAAHLTSVLSKKDSFSDPPTLAATAAGMAKSMYDPKHRGIDYLSADDPLPFVRGALNVSLGQMKKAL</sequence>
<accession>A0A0W1RA42</accession>
<feature type="domain" description="ATP-grasp" evidence="2">
    <location>
        <begin position="126"/>
        <end position="316"/>
    </location>
</feature>
<dbReference type="RefSeq" id="WP_058581608.1">
    <property type="nucleotide sequence ID" value="NZ_LOPU01000018.1"/>
</dbReference>
<dbReference type="GO" id="GO:0046872">
    <property type="term" value="F:metal ion binding"/>
    <property type="evidence" value="ECO:0007669"/>
    <property type="project" value="InterPro"/>
</dbReference>
<protein>
    <submittedName>
        <fullName evidence="3">Carboxylate--amine ligase</fullName>
    </submittedName>
</protein>
<comment type="caution">
    <text evidence="3">The sequence shown here is derived from an EMBL/GenBank/DDBJ whole genome shotgun (WGS) entry which is preliminary data.</text>
</comment>
<dbReference type="AlphaFoldDB" id="A0A0W1RA42"/>
<keyword evidence="4" id="KW-1185">Reference proteome</keyword>
<dbReference type="GO" id="GO:0016874">
    <property type="term" value="F:ligase activity"/>
    <property type="evidence" value="ECO:0007669"/>
    <property type="project" value="UniProtKB-KW"/>
</dbReference>
<evidence type="ECO:0000313" key="4">
    <source>
        <dbReference type="Proteomes" id="UP000054387"/>
    </source>
</evidence>
<name>A0A0W1RA42_9EURY</name>
<dbReference type="Proteomes" id="UP000054387">
    <property type="component" value="Unassembled WGS sequence"/>
</dbReference>
<dbReference type="OrthoDB" id="11959at2157"/>
<keyword evidence="1" id="KW-0547">Nucleotide-binding</keyword>
<organism evidence="3 4">
    <name type="scientific">Haloprofundus marisrubri</name>
    <dbReference type="NCBI Taxonomy" id="1514971"/>
    <lineage>
        <taxon>Archaea</taxon>
        <taxon>Methanobacteriati</taxon>
        <taxon>Methanobacteriota</taxon>
        <taxon>Stenosarchaea group</taxon>
        <taxon>Halobacteria</taxon>
        <taxon>Halobacteriales</taxon>
        <taxon>Haloferacaceae</taxon>
        <taxon>Haloprofundus</taxon>
    </lineage>
</organism>
<dbReference type="EMBL" id="LOPU01000018">
    <property type="protein sequence ID" value="KTG10254.1"/>
    <property type="molecule type" value="Genomic_DNA"/>
</dbReference>
<reference evidence="3 4" key="1">
    <citation type="submission" date="2015-12" db="EMBL/GenBank/DDBJ databases">
        <title>Haloprofundus marisrubri gen. nov., sp. nov., an extremely halophilic archaeon isolated from the Discovery deep brine-seawater interface in the Red Sea.</title>
        <authorList>
            <person name="Zhang G."/>
            <person name="Stingl U."/>
            <person name="Rashid M."/>
        </authorList>
    </citation>
    <scope>NUCLEOTIDE SEQUENCE [LARGE SCALE GENOMIC DNA]</scope>
    <source>
        <strain evidence="3 4">SB9</strain>
    </source>
</reference>
<evidence type="ECO:0000256" key="1">
    <source>
        <dbReference type="PROSITE-ProRule" id="PRU00409"/>
    </source>
</evidence>
<evidence type="ECO:0000313" key="3">
    <source>
        <dbReference type="EMBL" id="KTG10254.1"/>
    </source>
</evidence>
<evidence type="ECO:0000259" key="2">
    <source>
        <dbReference type="PROSITE" id="PS50975"/>
    </source>
</evidence>
<keyword evidence="3" id="KW-0436">Ligase</keyword>
<dbReference type="PROSITE" id="PS50975">
    <property type="entry name" value="ATP_GRASP"/>
    <property type="match status" value="1"/>
</dbReference>
<proteinExistence type="predicted"/>